<dbReference type="CDD" id="cd11614">
    <property type="entry name" value="SAF_CpaB_FlgA_like"/>
    <property type="match status" value="1"/>
</dbReference>
<dbReference type="InterPro" id="IPR031571">
    <property type="entry name" value="RcpC_dom"/>
</dbReference>
<dbReference type="AlphaFoldDB" id="A0A4R3ZY18"/>
<feature type="domain" description="SAF" evidence="2">
    <location>
        <begin position="40"/>
        <end position="104"/>
    </location>
</feature>
<protein>
    <submittedName>
        <fullName evidence="3">Pilus assembly protein CpaB</fullName>
    </submittedName>
</protein>
<evidence type="ECO:0000313" key="4">
    <source>
        <dbReference type="Proteomes" id="UP000295805"/>
    </source>
</evidence>
<feature type="compositionally biased region" description="Polar residues" evidence="1">
    <location>
        <begin position="173"/>
        <end position="184"/>
    </location>
</feature>
<feature type="region of interest" description="Disordered" evidence="1">
    <location>
        <begin position="172"/>
        <end position="202"/>
    </location>
</feature>
<dbReference type="Pfam" id="PF08666">
    <property type="entry name" value="SAF"/>
    <property type="match status" value="1"/>
</dbReference>
<accession>A0A4R3ZY18</accession>
<sequence>MSRRLIAGLAAGLVALLGAILLITYVNAADERAMANLDPVEVLVASAPIGQGTPAEDLATLVEVEEIPSAAVGPAPVRSLAELEGMVAATDLQAGEQLLAGRFASPLDMQKFGGIPVPPGLHQVTVPLDSARVVGGTITPGDLVGVFASFNFETPVTHLVLDKILVTRVQGGLNPSATGSTSSEGTDDEASTSASDDPAAAPVHDGGAMVTLAVPARAAETIVFGAEHGTIWLSIVDPEAPADGIRIVDPGNVYE</sequence>
<gene>
    <name evidence="3" type="ORF">EDD19_103187</name>
</gene>
<dbReference type="Pfam" id="PF16976">
    <property type="entry name" value="RcpC"/>
    <property type="match status" value="1"/>
</dbReference>
<dbReference type="RefSeq" id="WP_165928435.1">
    <property type="nucleotide sequence ID" value="NZ_CP143053.1"/>
</dbReference>
<evidence type="ECO:0000259" key="2">
    <source>
        <dbReference type="SMART" id="SM00858"/>
    </source>
</evidence>
<dbReference type="SMART" id="SM00858">
    <property type="entry name" value="SAF"/>
    <property type="match status" value="1"/>
</dbReference>
<feature type="compositionally biased region" description="Low complexity" evidence="1">
    <location>
        <begin position="191"/>
        <end position="202"/>
    </location>
</feature>
<evidence type="ECO:0000313" key="3">
    <source>
        <dbReference type="EMBL" id="TCW25839.1"/>
    </source>
</evidence>
<name>A0A4R3ZY18_9ACTN</name>
<evidence type="ECO:0000256" key="1">
    <source>
        <dbReference type="SAM" id="MobiDB-lite"/>
    </source>
</evidence>
<dbReference type="Proteomes" id="UP000295805">
    <property type="component" value="Unassembled WGS sequence"/>
</dbReference>
<proteinExistence type="predicted"/>
<dbReference type="GeneID" id="89532039"/>
<dbReference type="EMBL" id="SMCX01000003">
    <property type="protein sequence ID" value="TCW25839.1"/>
    <property type="molecule type" value="Genomic_DNA"/>
</dbReference>
<dbReference type="InterPro" id="IPR013974">
    <property type="entry name" value="SAF"/>
</dbReference>
<comment type="caution">
    <text evidence="3">The sequence shown here is derived from an EMBL/GenBank/DDBJ whole genome shotgun (WGS) entry which is preliminary data.</text>
</comment>
<reference evidence="3 4" key="1">
    <citation type="submission" date="2019-03" db="EMBL/GenBank/DDBJ databases">
        <title>Root nodule microbial communities of legume samples collected from USA, Mexico and Botswana.</title>
        <authorList>
            <person name="Hirsch A."/>
        </authorList>
    </citation>
    <scope>NUCLEOTIDE SEQUENCE [LARGE SCALE GENOMIC DNA]</scope>
    <source>
        <strain evidence="3 4">55</strain>
    </source>
</reference>
<organism evidence="3 4">
    <name type="scientific">Dietzia cinnamea</name>
    <dbReference type="NCBI Taxonomy" id="321318"/>
    <lineage>
        <taxon>Bacteria</taxon>
        <taxon>Bacillati</taxon>
        <taxon>Actinomycetota</taxon>
        <taxon>Actinomycetes</taxon>
        <taxon>Mycobacteriales</taxon>
        <taxon>Dietziaceae</taxon>
        <taxon>Dietzia</taxon>
    </lineage>
</organism>